<evidence type="ECO:0000313" key="2">
    <source>
        <dbReference type="Proteomes" id="UP000789920"/>
    </source>
</evidence>
<keyword evidence="2" id="KW-1185">Reference proteome</keyword>
<sequence length="49" mass="5554">GNTFTYTLLSSKFNPTSAFSFQSGDRYWSSVLEKNIRNFTGSLPKTELD</sequence>
<feature type="non-terminal residue" evidence="1">
    <location>
        <position position="1"/>
    </location>
</feature>
<accession>A0ACA9SZD3</accession>
<feature type="non-terminal residue" evidence="1">
    <location>
        <position position="49"/>
    </location>
</feature>
<name>A0ACA9SZD3_9GLOM</name>
<evidence type="ECO:0000313" key="1">
    <source>
        <dbReference type="EMBL" id="CAG8851215.1"/>
    </source>
</evidence>
<dbReference type="Proteomes" id="UP000789920">
    <property type="component" value="Unassembled WGS sequence"/>
</dbReference>
<organism evidence="1 2">
    <name type="scientific">Racocetra persica</name>
    <dbReference type="NCBI Taxonomy" id="160502"/>
    <lineage>
        <taxon>Eukaryota</taxon>
        <taxon>Fungi</taxon>
        <taxon>Fungi incertae sedis</taxon>
        <taxon>Mucoromycota</taxon>
        <taxon>Glomeromycotina</taxon>
        <taxon>Glomeromycetes</taxon>
        <taxon>Diversisporales</taxon>
        <taxon>Gigasporaceae</taxon>
        <taxon>Racocetra</taxon>
    </lineage>
</organism>
<dbReference type="EMBL" id="CAJVQC010174908">
    <property type="protein sequence ID" value="CAG8851215.1"/>
    <property type="molecule type" value="Genomic_DNA"/>
</dbReference>
<proteinExistence type="predicted"/>
<comment type="caution">
    <text evidence="1">The sequence shown here is derived from an EMBL/GenBank/DDBJ whole genome shotgun (WGS) entry which is preliminary data.</text>
</comment>
<reference evidence="1" key="1">
    <citation type="submission" date="2021-06" db="EMBL/GenBank/DDBJ databases">
        <authorList>
            <person name="Kallberg Y."/>
            <person name="Tangrot J."/>
            <person name="Rosling A."/>
        </authorList>
    </citation>
    <scope>NUCLEOTIDE SEQUENCE</scope>
    <source>
        <strain evidence="1">MA461A</strain>
    </source>
</reference>
<protein>
    <submittedName>
        <fullName evidence="1">18348_t:CDS:1</fullName>
    </submittedName>
</protein>
<gene>
    <name evidence="1" type="ORF">RPERSI_LOCUS36464</name>
</gene>